<evidence type="ECO:0000313" key="2">
    <source>
        <dbReference type="Proteomes" id="UP000574067"/>
    </source>
</evidence>
<name>A0A848FFH9_9BURK</name>
<organism evidence="1 2">
    <name type="scientific">Azohydromonas caseinilytica</name>
    <dbReference type="NCBI Taxonomy" id="2728836"/>
    <lineage>
        <taxon>Bacteria</taxon>
        <taxon>Pseudomonadati</taxon>
        <taxon>Pseudomonadota</taxon>
        <taxon>Betaproteobacteria</taxon>
        <taxon>Burkholderiales</taxon>
        <taxon>Sphaerotilaceae</taxon>
        <taxon>Azohydromonas</taxon>
    </lineage>
</organism>
<accession>A0A848FFH9</accession>
<reference evidence="1 2" key="1">
    <citation type="submission" date="2020-04" db="EMBL/GenBank/DDBJ databases">
        <title>Azohydromonas sp. isolated from soil.</title>
        <authorList>
            <person name="Dahal R.H."/>
        </authorList>
    </citation>
    <scope>NUCLEOTIDE SEQUENCE [LARGE SCALE GENOMIC DNA]</scope>
    <source>
        <strain evidence="1 2">G-1-1-14</strain>
    </source>
</reference>
<comment type="caution">
    <text evidence="1">The sequence shown here is derived from an EMBL/GenBank/DDBJ whole genome shotgun (WGS) entry which is preliminary data.</text>
</comment>
<protein>
    <submittedName>
        <fullName evidence="1">Uncharacterized protein</fullName>
    </submittedName>
</protein>
<evidence type="ECO:0000313" key="1">
    <source>
        <dbReference type="EMBL" id="NML17595.1"/>
    </source>
</evidence>
<gene>
    <name evidence="1" type="ORF">HHL10_21740</name>
</gene>
<dbReference type="RefSeq" id="WP_169162500.1">
    <property type="nucleotide sequence ID" value="NZ_JABBFW010000020.1"/>
</dbReference>
<dbReference type="EMBL" id="JABBFW010000020">
    <property type="protein sequence ID" value="NML17595.1"/>
    <property type="molecule type" value="Genomic_DNA"/>
</dbReference>
<dbReference type="AlphaFoldDB" id="A0A848FFH9"/>
<dbReference type="Proteomes" id="UP000574067">
    <property type="component" value="Unassembled WGS sequence"/>
</dbReference>
<proteinExistence type="predicted"/>
<keyword evidence="2" id="KW-1185">Reference proteome</keyword>
<sequence length="152" mass="16562">MSPRPDSDRLPEVPDGLRAVYALYAARLCAPGVRLRNFAGRWLALHRAQALDARVLPVADEEPSGSPLTGFKRFQREALALVEPGTELVFVSLEHGTWRPRGPDAPLLQMLAIRLEVSGCGVGLAGHVDLDEQGRPLRIAPAFALVVDLRLL</sequence>